<keyword evidence="2" id="KW-0479">Metal-binding</keyword>
<keyword evidence="7" id="KW-0408">Iron</keyword>
<keyword evidence="6" id="KW-0560">Oxidoreductase</keyword>
<accession>A0A3B0Z0G0</accession>
<comment type="cofactor">
    <cofactor evidence="1">
        <name>Fe(2+)</name>
        <dbReference type="ChEBI" id="CHEBI:29033"/>
    </cofactor>
</comment>
<evidence type="ECO:0000256" key="2">
    <source>
        <dbReference type="ARBA" id="ARBA00022723"/>
    </source>
</evidence>
<keyword evidence="5" id="KW-0223">Dioxygenase</keyword>
<keyword evidence="4" id="KW-0460">Magnesium</keyword>
<dbReference type="PANTHER" id="PTHR31212">
    <property type="entry name" value="ALPHA-KETOGLUTARATE-DEPENDENT DIOXYGENASE ALKB HOMOLOG 3"/>
    <property type="match status" value="1"/>
</dbReference>
<evidence type="ECO:0000313" key="10">
    <source>
        <dbReference type="EMBL" id="VAW82450.1"/>
    </source>
</evidence>
<name>A0A3B0Z0G0_9ZZZZ</name>
<gene>
    <name evidence="10" type="ORF">MNBD_GAMMA13-1126</name>
</gene>
<reference evidence="10" key="1">
    <citation type="submission" date="2018-06" db="EMBL/GenBank/DDBJ databases">
        <authorList>
            <person name="Zhirakovskaya E."/>
        </authorList>
    </citation>
    <scope>NUCLEOTIDE SEQUENCE</scope>
</reference>
<evidence type="ECO:0000256" key="6">
    <source>
        <dbReference type="ARBA" id="ARBA00023002"/>
    </source>
</evidence>
<keyword evidence="3" id="KW-0227">DNA damage</keyword>
<dbReference type="GO" id="GO:0140097">
    <property type="term" value="F:catalytic activity, acting on DNA"/>
    <property type="evidence" value="ECO:0007669"/>
    <property type="project" value="UniProtKB-ARBA"/>
</dbReference>
<dbReference type="Pfam" id="PF13532">
    <property type="entry name" value="2OG-FeII_Oxy_2"/>
    <property type="match status" value="1"/>
</dbReference>
<organism evidence="10">
    <name type="scientific">hydrothermal vent metagenome</name>
    <dbReference type="NCBI Taxonomy" id="652676"/>
    <lineage>
        <taxon>unclassified sequences</taxon>
        <taxon>metagenomes</taxon>
        <taxon>ecological metagenomes</taxon>
    </lineage>
</organism>
<dbReference type="FunFam" id="2.60.120.590:FF:000004">
    <property type="entry name" value="DNA oxidative demethylase ALKBH2"/>
    <property type="match status" value="1"/>
</dbReference>
<evidence type="ECO:0000256" key="4">
    <source>
        <dbReference type="ARBA" id="ARBA00022842"/>
    </source>
</evidence>
<dbReference type="PANTHER" id="PTHR31212:SF4">
    <property type="entry name" value="ALPHA-KETOGLUTARATE-DEPENDENT DIOXYGENASE ALKB HOMOLOG 3"/>
    <property type="match status" value="1"/>
</dbReference>
<keyword evidence="8" id="KW-0234">DNA repair</keyword>
<dbReference type="GO" id="GO:0046872">
    <property type="term" value="F:metal ion binding"/>
    <property type="evidence" value="ECO:0007669"/>
    <property type="project" value="UniProtKB-KW"/>
</dbReference>
<evidence type="ECO:0000256" key="8">
    <source>
        <dbReference type="ARBA" id="ARBA00023204"/>
    </source>
</evidence>
<dbReference type="GO" id="GO:0016705">
    <property type="term" value="F:oxidoreductase activity, acting on paired donors, with incorporation or reduction of molecular oxygen"/>
    <property type="evidence" value="ECO:0007669"/>
    <property type="project" value="UniProtKB-ARBA"/>
</dbReference>
<dbReference type="EMBL" id="UOFK01000320">
    <property type="protein sequence ID" value="VAW82450.1"/>
    <property type="molecule type" value="Genomic_DNA"/>
</dbReference>
<evidence type="ECO:0000256" key="7">
    <source>
        <dbReference type="ARBA" id="ARBA00023004"/>
    </source>
</evidence>
<sequence>MQQTELFEESRVINIGPAEMPDGDLYWMRDFFDLSQSDDYLQALLASVQWRQDVIKFGRKETQLPRRTAWYGNSGKNYAYSGIRMKPLPWNAPLLAIKQVVDAETGVKSNSVLLNYYRNEHDSVAWHSDDEPELGKNPIIASVSFGATRRFILKHRSEKRAPKIEMELSHGSLLVMRGPTQHHWMHSIPKSRLPVGPRLNLTFRIVH</sequence>
<dbReference type="InterPro" id="IPR037151">
    <property type="entry name" value="AlkB-like_sf"/>
</dbReference>
<dbReference type="GO" id="GO:0005654">
    <property type="term" value="C:nucleoplasm"/>
    <property type="evidence" value="ECO:0007669"/>
    <property type="project" value="TreeGrafter"/>
</dbReference>
<dbReference type="SUPFAM" id="SSF51197">
    <property type="entry name" value="Clavaminate synthase-like"/>
    <property type="match status" value="1"/>
</dbReference>
<dbReference type="PROSITE" id="PS51471">
    <property type="entry name" value="FE2OG_OXY"/>
    <property type="match status" value="1"/>
</dbReference>
<protein>
    <submittedName>
        <fullName evidence="10">Alkylated DNA repair protein AlkB</fullName>
    </submittedName>
</protein>
<dbReference type="GO" id="GO:0051213">
    <property type="term" value="F:dioxygenase activity"/>
    <property type="evidence" value="ECO:0007669"/>
    <property type="project" value="UniProtKB-KW"/>
</dbReference>
<dbReference type="InterPro" id="IPR027450">
    <property type="entry name" value="AlkB-like"/>
</dbReference>
<dbReference type="GO" id="GO:0032451">
    <property type="term" value="F:demethylase activity"/>
    <property type="evidence" value="ECO:0007669"/>
    <property type="project" value="UniProtKB-ARBA"/>
</dbReference>
<dbReference type="InterPro" id="IPR032854">
    <property type="entry name" value="ALKBH3"/>
</dbReference>
<dbReference type="AlphaFoldDB" id="A0A3B0Z0G0"/>
<evidence type="ECO:0000256" key="5">
    <source>
        <dbReference type="ARBA" id="ARBA00022964"/>
    </source>
</evidence>
<evidence type="ECO:0000256" key="3">
    <source>
        <dbReference type="ARBA" id="ARBA00022763"/>
    </source>
</evidence>
<dbReference type="GO" id="GO:0016787">
    <property type="term" value="F:hydrolase activity"/>
    <property type="evidence" value="ECO:0007669"/>
    <property type="project" value="UniProtKB-ARBA"/>
</dbReference>
<proteinExistence type="predicted"/>
<feature type="domain" description="Fe2OG dioxygenase" evidence="9">
    <location>
        <begin position="108"/>
        <end position="207"/>
    </location>
</feature>
<dbReference type="GO" id="GO:0005739">
    <property type="term" value="C:mitochondrion"/>
    <property type="evidence" value="ECO:0007669"/>
    <property type="project" value="TreeGrafter"/>
</dbReference>
<evidence type="ECO:0000259" key="9">
    <source>
        <dbReference type="PROSITE" id="PS51471"/>
    </source>
</evidence>
<dbReference type="InterPro" id="IPR005123">
    <property type="entry name" value="Oxoglu/Fe-dep_dioxygenase_dom"/>
</dbReference>
<dbReference type="GO" id="GO:0006307">
    <property type="term" value="P:DNA alkylation repair"/>
    <property type="evidence" value="ECO:0007669"/>
    <property type="project" value="InterPro"/>
</dbReference>
<dbReference type="Gene3D" id="2.60.120.590">
    <property type="entry name" value="Alpha-ketoglutarate-dependent dioxygenase AlkB-like"/>
    <property type="match status" value="1"/>
</dbReference>
<evidence type="ECO:0000256" key="1">
    <source>
        <dbReference type="ARBA" id="ARBA00001954"/>
    </source>
</evidence>